<evidence type="ECO:0000256" key="9">
    <source>
        <dbReference type="ARBA" id="ARBA00040965"/>
    </source>
</evidence>
<evidence type="ECO:0000256" key="2">
    <source>
        <dbReference type="ARBA" id="ARBA00006734"/>
    </source>
</evidence>
<evidence type="ECO:0000256" key="1">
    <source>
        <dbReference type="ARBA" id="ARBA00001946"/>
    </source>
</evidence>
<comment type="cofactor">
    <cofactor evidence="1">
        <name>Mg(2+)</name>
        <dbReference type="ChEBI" id="CHEBI:18420"/>
    </cofactor>
</comment>
<dbReference type="Proteomes" id="UP000603453">
    <property type="component" value="Unassembled WGS sequence"/>
</dbReference>
<evidence type="ECO:0000256" key="6">
    <source>
        <dbReference type="ARBA" id="ARBA00022679"/>
    </source>
</evidence>
<dbReference type="PANTHER" id="PTHR11129">
    <property type="entry name" value="PROTEIN FARNESYLTRANSFERASE ALPHA SUBUNIT/RAB GERANYLGERANYL TRANSFERASE ALPHA SUBUNIT"/>
    <property type="match status" value="1"/>
</dbReference>
<keyword evidence="5" id="KW-0637">Prenyltransferase</keyword>
<sequence length="308" mass="36312">MSEVLYCDNPEWKDVTPVPQDDGPNPLVPIAYSKEYSDAMDYFRAVTSTNEKSPRVLSLIEDIIEMNPAHYTVWNYRQVVLFALNSDLEEELNYIDEIIAEQAKNYQVWHHRQVIVDRLDNGDREIPFINAVLEEDSKNYHGWSYRQWVVKRFNLWSSELSYTNDLLLFDVRNNSAWNYRYYVLFNSPILPSDELLQEEINFTQKQITLAPNNSSSWSYLKALHEKTNKPLQSFEPFLKTLIESKVESPFLLSAYIDIYEQNAKLEKAPVNNAALEMCLELANKQDAIREKFWNYKKQKLEKLNNTQK</sequence>
<dbReference type="EC" id="2.5.1.59" evidence="3"/>
<gene>
    <name evidence="14" type="ORF">INT47_010388</name>
</gene>
<dbReference type="EC" id="2.5.1.58" evidence="4"/>
<evidence type="ECO:0000256" key="10">
    <source>
        <dbReference type="ARBA" id="ARBA00041392"/>
    </source>
</evidence>
<dbReference type="InterPro" id="IPR002088">
    <property type="entry name" value="Prenyl_trans_a"/>
</dbReference>
<evidence type="ECO:0000256" key="3">
    <source>
        <dbReference type="ARBA" id="ARBA00012700"/>
    </source>
</evidence>
<evidence type="ECO:0000313" key="15">
    <source>
        <dbReference type="Proteomes" id="UP000603453"/>
    </source>
</evidence>
<keyword evidence="6" id="KW-0808">Transferase</keyword>
<name>A0A8H7QQC5_9FUNG</name>
<dbReference type="Gene3D" id="1.25.40.120">
    <property type="entry name" value="Protein prenylyltransferase"/>
    <property type="match status" value="1"/>
</dbReference>
<evidence type="ECO:0000256" key="7">
    <source>
        <dbReference type="ARBA" id="ARBA00022737"/>
    </source>
</evidence>
<comment type="caution">
    <text evidence="14">The sequence shown here is derived from an EMBL/GenBank/DDBJ whole genome shotgun (WGS) entry which is preliminary data.</text>
</comment>
<dbReference type="GO" id="GO:0005965">
    <property type="term" value="C:protein farnesyltransferase complex"/>
    <property type="evidence" value="ECO:0007669"/>
    <property type="project" value="TreeGrafter"/>
</dbReference>
<dbReference type="EMBL" id="JAEPRD010000144">
    <property type="protein sequence ID" value="KAG2196549.1"/>
    <property type="molecule type" value="Genomic_DNA"/>
</dbReference>
<dbReference type="PROSITE" id="PS51147">
    <property type="entry name" value="PFTA"/>
    <property type="match status" value="5"/>
</dbReference>
<dbReference type="GO" id="GO:0004662">
    <property type="term" value="F:CAAX-protein geranylgeranyltransferase activity"/>
    <property type="evidence" value="ECO:0007669"/>
    <property type="project" value="UniProtKB-EC"/>
</dbReference>
<evidence type="ECO:0000256" key="4">
    <source>
        <dbReference type="ARBA" id="ARBA00012702"/>
    </source>
</evidence>
<proteinExistence type="inferred from homology"/>
<comment type="similarity">
    <text evidence="2">Belongs to the protein prenyltransferase subunit alpha family.</text>
</comment>
<protein>
    <recommendedName>
        <fullName evidence="9">Protein farnesyltransferase/geranylgeranyltransferase type-1 subunit alpha</fullName>
        <ecNumber evidence="4">2.5.1.58</ecNumber>
        <ecNumber evidence="3">2.5.1.59</ecNumber>
    </recommendedName>
    <alternativeName>
        <fullName evidence="12">CAAX farnesyltransferase subunit alpha</fullName>
    </alternativeName>
    <alternativeName>
        <fullName evidence="11">FTase-alpha</fullName>
    </alternativeName>
    <alternativeName>
        <fullName evidence="10">Ras proteins prenyltransferase subunit alpha</fullName>
    </alternativeName>
    <alternativeName>
        <fullName evidence="13">Type I protein geranyl-geranyltransferase subunit alpha</fullName>
    </alternativeName>
</protein>
<evidence type="ECO:0000256" key="8">
    <source>
        <dbReference type="ARBA" id="ARBA00022842"/>
    </source>
</evidence>
<dbReference type="AlphaFoldDB" id="A0A8H7QQC5"/>
<evidence type="ECO:0000256" key="12">
    <source>
        <dbReference type="ARBA" id="ARBA00043086"/>
    </source>
</evidence>
<evidence type="ECO:0000256" key="11">
    <source>
        <dbReference type="ARBA" id="ARBA00042436"/>
    </source>
</evidence>
<dbReference type="GO" id="GO:0005953">
    <property type="term" value="C:CAAX-protein geranylgeranyltransferase complex"/>
    <property type="evidence" value="ECO:0007669"/>
    <property type="project" value="TreeGrafter"/>
</dbReference>
<accession>A0A8H7QQC5</accession>
<dbReference type="SUPFAM" id="SSF48439">
    <property type="entry name" value="Protein prenylyltransferase"/>
    <property type="match status" value="1"/>
</dbReference>
<dbReference type="GO" id="GO:0004660">
    <property type="term" value="F:protein farnesyltransferase activity"/>
    <property type="evidence" value="ECO:0007669"/>
    <property type="project" value="UniProtKB-EC"/>
</dbReference>
<dbReference type="OrthoDB" id="10255768at2759"/>
<keyword evidence="7" id="KW-0677">Repeat</keyword>
<keyword evidence="15" id="KW-1185">Reference proteome</keyword>
<evidence type="ECO:0000256" key="13">
    <source>
        <dbReference type="ARBA" id="ARBA00043219"/>
    </source>
</evidence>
<dbReference type="Pfam" id="PF01239">
    <property type="entry name" value="PPTA"/>
    <property type="match status" value="5"/>
</dbReference>
<dbReference type="PANTHER" id="PTHR11129:SF1">
    <property type="entry name" value="PROTEIN FARNESYLTRANSFERASE_GERANYLGERANYLTRANSFERASE TYPE-1 SUBUNIT ALPHA"/>
    <property type="match status" value="1"/>
</dbReference>
<evidence type="ECO:0000313" key="14">
    <source>
        <dbReference type="EMBL" id="KAG2196549.1"/>
    </source>
</evidence>
<reference evidence="14" key="1">
    <citation type="submission" date="2020-12" db="EMBL/GenBank/DDBJ databases">
        <title>Metabolic potential, ecology and presence of endohyphal bacteria is reflected in genomic diversity of Mucoromycotina.</title>
        <authorList>
            <person name="Muszewska A."/>
            <person name="Okrasinska A."/>
            <person name="Steczkiewicz K."/>
            <person name="Drgas O."/>
            <person name="Orlowska M."/>
            <person name="Perlinska-Lenart U."/>
            <person name="Aleksandrzak-Piekarczyk T."/>
            <person name="Szatraj K."/>
            <person name="Zielenkiewicz U."/>
            <person name="Pilsyk S."/>
            <person name="Malc E."/>
            <person name="Mieczkowski P."/>
            <person name="Kruszewska J.S."/>
            <person name="Biernat P."/>
            <person name="Pawlowska J."/>
        </authorList>
    </citation>
    <scope>NUCLEOTIDE SEQUENCE</scope>
    <source>
        <strain evidence="14">WA0000017839</strain>
    </source>
</reference>
<evidence type="ECO:0000256" key="5">
    <source>
        <dbReference type="ARBA" id="ARBA00022602"/>
    </source>
</evidence>
<organism evidence="14 15">
    <name type="scientific">Mucor saturninus</name>
    <dbReference type="NCBI Taxonomy" id="64648"/>
    <lineage>
        <taxon>Eukaryota</taxon>
        <taxon>Fungi</taxon>
        <taxon>Fungi incertae sedis</taxon>
        <taxon>Mucoromycota</taxon>
        <taxon>Mucoromycotina</taxon>
        <taxon>Mucoromycetes</taxon>
        <taxon>Mucorales</taxon>
        <taxon>Mucorineae</taxon>
        <taxon>Mucoraceae</taxon>
        <taxon>Mucor</taxon>
    </lineage>
</organism>
<keyword evidence="8" id="KW-0460">Magnesium</keyword>